<keyword evidence="2" id="KW-1185">Reference proteome</keyword>
<accession>A0A1H1HF89</accession>
<dbReference type="GO" id="GO:0032259">
    <property type="term" value="P:methylation"/>
    <property type="evidence" value="ECO:0007669"/>
    <property type="project" value="UniProtKB-KW"/>
</dbReference>
<reference evidence="1 2" key="1">
    <citation type="submission" date="2016-10" db="EMBL/GenBank/DDBJ databases">
        <authorList>
            <person name="de Groot N.N."/>
        </authorList>
    </citation>
    <scope>NUCLEOTIDE SEQUENCE [LARGE SCALE GENOMIC DNA]</scope>
    <source>
        <strain evidence="1 2">DSM 43794</strain>
    </source>
</reference>
<dbReference type="Proteomes" id="UP000217103">
    <property type="component" value="Unassembled WGS sequence"/>
</dbReference>
<evidence type="ECO:0000313" key="1">
    <source>
        <dbReference type="EMBL" id="SDR24087.1"/>
    </source>
</evidence>
<evidence type="ECO:0000313" key="2">
    <source>
        <dbReference type="Proteomes" id="UP000217103"/>
    </source>
</evidence>
<dbReference type="RefSeq" id="WP_242659451.1">
    <property type="nucleotide sequence ID" value="NZ_FNKK01000002.1"/>
</dbReference>
<protein>
    <submittedName>
        <fullName evidence="1">S-adenosyl methyltransferase</fullName>
    </submittedName>
</protein>
<dbReference type="InterPro" id="IPR029063">
    <property type="entry name" value="SAM-dependent_MTases_sf"/>
</dbReference>
<name>A0A1H1HF89_9ACTN</name>
<dbReference type="PIRSF" id="PIRSF017393">
    <property type="entry name" value="MTase_SAV2177"/>
    <property type="match status" value="1"/>
</dbReference>
<dbReference type="Gene3D" id="3.40.50.150">
    <property type="entry name" value="Vaccinia Virus protein VP39"/>
    <property type="match status" value="1"/>
</dbReference>
<dbReference type="AlphaFoldDB" id="A0A1H1HF89"/>
<keyword evidence="1" id="KW-0489">Methyltransferase</keyword>
<dbReference type="EMBL" id="FNKK01000002">
    <property type="protein sequence ID" value="SDR24087.1"/>
    <property type="molecule type" value="Genomic_DNA"/>
</dbReference>
<dbReference type="CDD" id="cd02440">
    <property type="entry name" value="AdoMet_MTases"/>
    <property type="match status" value="1"/>
</dbReference>
<dbReference type="STRING" id="35622.SAMN04489764_4372"/>
<dbReference type="Pfam" id="PF04672">
    <property type="entry name" value="Methyltransf_19"/>
    <property type="match status" value="1"/>
</dbReference>
<organism evidence="1 2">
    <name type="scientific">Thermostaphylospora chromogena</name>
    <dbReference type="NCBI Taxonomy" id="35622"/>
    <lineage>
        <taxon>Bacteria</taxon>
        <taxon>Bacillati</taxon>
        <taxon>Actinomycetota</taxon>
        <taxon>Actinomycetes</taxon>
        <taxon>Streptosporangiales</taxon>
        <taxon>Thermomonosporaceae</taxon>
        <taxon>Thermostaphylospora</taxon>
    </lineage>
</organism>
<gene>
    <name evidence="1" type="ORF">SAMN04489764_4372</name>
</gene>
<keyword evidence="1" id="KW-0808">Transferase</keyword>
<dbReference type="GO" id="GO:0008168">
    <property type="term" value="F:methyltransferase activity"/>
    <property type="evidence" value="ECO:0007669"/>
    <property type="project" value="UniProtKB-KW"/>
</dbReference>
<dbReference type="InterPro" id="IPR006764">
    <property type="entry name" value="SAM_dep_MeTrfase_SAV2177_type"/>
</dbReference>
<dbReference type="SUPFAM" id="SSF53335">
    <property type="entry name" value="S-adenosyl-L-methionine-dependent methyltransferases"/>
    <property type="match status" value="1"/>
</dbReference>
<proteinExistence type="predicted"/>
<sequence>MPPEIDTTKPSIARVYDYFLGGKDNFAVDREAAEAALKIAPDARDVGMANRAFLRRAVHYMAAEAGIRQFLDIGSGLPTQGNVHEIAQAVDPSCRVVYVDNDPIVLVHGRALLATNDVTTVIQGDLRRPEEILRNPEVLKYIDFDKPLGLLLVAVLHHINDDEDPQGLADRFRSVLAPGSHMAIVHFFNPGEEAPERSRIALASEETFNKHLGTGRWRSREEIRAYFGDMELVEPGLVPLPDWRPEPDLPPYGPTCYNVLAGVGRVP</sequence>